<dbReference type="Proteomes" id="UP000007431">
    <property type="component" value="Unassembled WGS sequence"/>
</dbReference>
<sequence length="191" mass="22005">MSCFSITKRSLFSKSSSALNTASCHAKAIPHNTLPFVVQKRGKRTRGFPGLLQNALKREERHLNRLTEYLETVKVRRDKEAAFAREDMAKHGIDLEDVDPEPNGTAMPDANNYFWQRAFTAEERERMSLNKINGVEDLVTFQTEAKMLLETPDEKGRKRKLADLEPPQRLAQEMYKVLQKRTGLAEKDLWQ</sequence>
<organism evidence="2">
    <name type="scientific">Schizophyllum commune (strain H4-8 / FGSC 9210)</name>
    <name type="common">Split gill fungus</name>
    <dbReference type="NCBI Taxonomy" id="578458"/>
    <lineage>
        <taxon>Eukaryota</taxon>
        <taxon>Fungi</taxon>
        <taxon>Dikarya</taxon>
        <taxon>Basidiomycota</taxon>
        <taxon>Agaricomycotina</taxon>
        <taxon>Agaricomycetes</taxon>
        <taxon>Agaricomycetidae</taxon>
        <taxon>Agaricales</taxon>
        <taxon>Schizophyllaceae</taxon>
        <taxon>Schizophyllum</taxon>
    </lineage>
</organism>
<name>D8PKD4_SCHCM</name>
<gene>
    <name evidence="1" type="ORF">SCHCODRAFT_103119</name>
</gene>
<feature type="non-terminal residue" evidence="1">
    <location>
        <position position="191"/>
    </location>
</feature>
<dbReference type="VEuPathDB" id="FungiDB:SCHCODRAFT_02623754"/>
<dbReference type="GeneID" id="9588540"/>
<dbReference type="OrthoDB" id="2910092at2759"/>
<accession>D8PKD4</accession>
<proteinExistence type="predicted"/>
<keyword evidence="2" id="KW-1185">Reference proteome</keyword>
<protein>
    <submittedName>
        <fullName evidence="1">Uncharacterized protein</fullName>
    </submittedName>
</protein>
<dbReference type="HOGENOM" id="CLU_1422166_0_0_1"/>
<evidence type="ECO:0000313" key="2">
    <source>
        <dbReference type="Proteomes" id="UP000007431"/>
    </source>
</evidence>
<reference evidence="1 2" key="1">
    <citation type="journal article" date="2010" name="Nat. Biotechnol.">
        <title>Genome sequence of the model mushroom Schizophyllum commune.</title>
        <authorList>
            <person name="Ohm R.A."/>
            <person name="de Jong J.F."/>
            <person name="Lugones L.G."/>
            <person name="Aerts A."/>
            <person name="Kothe E."/>
            <person name="Stajich J.E."/>
            <person name="de Vries R.P."/>
            <person name="Record E."/>
            <person name="Levasseur A."/>
            <person name="Baker S.E."/>
            <person name="Bartholomew K.A."/>
            <person name="Coutinho P.M."/>
            <person name="Erdmann S."/>
            <person name="Fowler T.J."/>
            <person name="Gathman A.C."/>
            <person name="Lombard V."/>
            <person name="Henrissat B."/>
            <person name="Knabe N."/>
            <person name="Kuees U."/>
            <person name="Lilly W.W."/>
            <person name="Lindquist E."/>
            <person name="Lucas S."/>
            <person name="Magnuson J.K."/>
            <person name="Piumi F."/>
            <person name="Raudaskoski M."/>
            <person name="Salamov A."/>
            <person name="Schmutz J."/>
            <person name="Schwarze F.W.M.R."/>
            <person name="vanKuyk P.A."/>
            <person name="Horton J.S."/>
            <person name="Grigoriev I.V."/>
            <person name="Woesten H.A.B."/>
        </authorList>
    </citation>
    <scope>NUCLEOTIDE SEQUENCE [LARGE SCALE GENOMIC DNA]</scope>
    <source>
        <strain evidence="2">H4-8 / FGSC 9210</strain>
    </source>
</reference>
<dbReference type="InParanoid" id="D8PKD4"/>
<dbReference type="EMBL" id="GL377302">
    <property type="protein sequence ID" value="EFJ03283.1"/>
    <property type="molecule type" value="Genomic_DNA"/>
</dbReference>
<evidence type="ECO:0000313" key="1">
    <source>
        <dbReference type="EMBL" id="EFJ03283.1"/>
    </source>
</evidence>
<dbReference type="AlphaFoldDB" id="D8PKD4"/>
<dbReference type="RefSeq" id="XP_003038185.1">
    <property type="nucleotide sequence ID" value="XM_003038139.1"/>
</dbReference>
<dbReference type="KEGG" id="scm:SCHCO_02623754"/>